<accession>A0A5P6PGE2</accession>
<evidence type="ECO:0000313" key="2">
    <source>
        <dbReference type="Proteomes" id="UP000325641"/>
    </source>
</evidence>
<dbReference type="AlphaFoldDB" id="A0A5P6PGE2"/>
<dbReference type="Gene3D" id="3.40.50.1820">
    <property type="entry name" value="alpha/beta hydrolase"/>
    <property type="match status" value="1"/>
</dbReference>
<evidence type="ECO:0000313" key="1">
    <source>
        <dbReference type="EMBL" id="QFI77228.1"/>
    </source>
</evidence>
<gene>
    <name evidence="1" type="ORF">F8237_17890</name>
</gene>
<protein>
    <recommendedName>
        <fullName evidence="3">Alpha/beta hydrolase</fullName>
    </recommendedName>
</protein>
<name>A0A5P6PGE2_9BRAD</name>
<evidence type="ECO:0008006" key="3">
    <source>
        <dbReference type="Google" id="ProtNLM"/>
    </source>
</evidence>
<dbReference type="EMBL" id="CP044543">
    <property type="protein sequence ID" value="QFI77228.1"/>
    <property type="molecule type" value="Genomic_DNA"/>
</dbReference>
<dbReference type="InterPro" id="IPR029058">
    <property type="entry name" value="AB_hydrolase_fold"/>
</dbReference>
<dbReference type="Proteomes" id="UP000325641">
    <property type="component" value="Chromosome"/>
</dbReference>
<organism evidence="1 2">
    <name type="scientific">Bradyrhizobium betae</name>
    <dbReference type="NCBI Taxonomy" id="244734"/>
    <lineage>
        <taxon>Bacteria</taxon>
        <taxon>Pseudomonadati</taxon>
        <taxon>Pseudomonadota</taxon>
        <taxon>Alphaproteobacteria</taxon>
        <taxon>Hyphomicrobiales</taxon>
        <taxon>Nitrobacteraceae</taxon>
        <taxon>Bradyrhizobium</taxon>
    </lineage>
</organism>
<dbReference type="SUPFAM" id="SSF53474">
    <property type="entry name" value="alpha/beta-Hydrolases"/>
    <property type="match status" value="1"/>
</dbReference>
<dbReference type="OrthoDB" id="5353055at2"/>
<sequence>MLAAVATPVLAEDKPGDIKGTTLDPTADNVAATWSKVNLVLPASLTGRERWQGVPSAVPEVTGKAPLVVLLHGSSGIAPAIKDFQVWLADTLGLASVAPDSLAIPDRLTYVSPVPVEIYERVHALRLAELAHALEASKTWAWVDRARIVIAGTSEGAVAVSRYAGSESVARLIYSWSCEANYFVDGPRPGFGPEQPVFNAISARDPYFSPSNPWNKDYSVTGTCAGALKGNPQAVVFVVDAEVHTILNRPDVREATSRFLTSVLKP</sequence>
<proteinExistence type="predicted"/>
<reference evidence="2" key="1">
    <citation type="submission" date="2019-10" db="EMBL/GenBank/DDBJ databases">
        <title>Complete Genome Sequence of Bradyrhizobium betae type strain PL7HG1T.</title>
        <authorList>
            <person name="Bromfield E.S.P."/>
            <person name="Cloutier S."/>
        </authorList>
    </citation>
    <scope>NUCLEOTIDE SEQUENCE [LARGE SCALE GENOMIC DNA]</scope>
    <source>
        <strain evidence="2">PL7HG1</strain>
    </source>
</reference>
<dbReference type="KEGG" id="bbet:F8237_17890"/>